<reference evidence="3" key="1">
    <citation type="submission" date="2016-07" db="EMBL/GenBank/DDBJ databases">
        <title>Sequence Frankia sp. strain CcI1.17.</title>
        <authorList>
            <person name="Ghodhbane-Gtari F."/>
            <person name="Swanson E."/>
            <person name="Gueddou A."/>
            <person name="Morris K."/>
            <person name="Hezbri K."/>
            <person name="Ktari A."/>
            <person name="Nouioui I."/>
            <person name="Abebe-Akele F."/>
            <person name="Simpson S."/>
            <person name="Thomas K."/>
            <person name="Gtari M."/>
            <person name="Tisa L.S."/>
            <person name="Hurst S."/>
        </authorList>
    </citation>
    <scope>NUCLEOTIDE SEQUENCE [LARGE SCALE GENOMIC DNA]</scope>
    <source>
        <strain evidence="3">Cc1.17</strain>
    </source>
</reference>
<evidence type="ECO:0000313" key="3">
    <source>
        <dbReference type="Proteomes" id="UP000179627"/>
    </source>
</evidence>
<accession>A0A1S1R166</accession>
<keyword evidence="2" id="KW-0808">Transferase</keyword>
<dbReference type="InterPro" id="IPR011009">
    <property type="entry name" value="Kinase-like_dom_sf"/>
</dbReference>
<proteinExistence type="predicted"/>
<organism evidence="2 3">
    <name type="scientific">Parafrankia colletiae</name>
    <dbReference type="NCBI Taxonomy" id="573497"/>
    <lineage>
        <taxon>Bacteria</taxon>
        <taxon>Bacillati</taxon>
        <taxon>Actinomycetota</taxon>
        <taxon>Actinomycetes</taxon>
        <taxon>Frankiales</taxon>
        <taxon>Frankiaceae</taxon>
        <taxon>Parafrankia</taxon>
    </lineage>
</organism>
<dbReference type="AlphaFoldDB" id="A0A1S1R166"/>
<sequence length="352" mass="36272">MAGDEETGEAGEAGPGSTAGRRGDITLDELTRPGGDVLTDRKGRLVVRHGDIVVKTHLAEEEPGPLLARLRLAGDRRLAALLLPPLRIRGGLGGLLATVDGRLVSAWPAATALRPDEVERRIEAAPWSAAAELLARLHTTDLTAPGASPGAESVPPAAVCARLHRSLDRLAGALATVPAGDGIHRLAADVQRAYETLPPWLGQSPTRPGARPALIHGDWHLGQVVQATPTSRPGDGPGAAATDATDAGWRIIDVDDLGWGDPAWDLARPAAWFAAGLLPPEVWAGFLDAYLAAGGIALGPGSDPWAALDGPARAVTVQYAAGALTDRAQFGTPLDEGARAFLDCAGRLAAGA</sequence>
<evidence type="ECO:0000313" key="2">
    <source>
        <dbReference type="EMBL" id="OHV39539.1"/>
    </source>
</evidence>
<gene>
    <name evidence="2" type="ORF">CC117_14915</name>
</gene>
<feature type="compositionally biased region" description="Low complexity" evidence="1">
    <location>
        <begin position="10"/>
        <end position="20"/>
    </location>
</feature>
<feature type="compositionally biased region" description="Basic and acidic residues" evidence="1">
    <location>
        <begin position="21"/>
        <end position="31"/>
    </location>
</feature>
<feature type="region of interest" description="Disordered" evidence="1">
    <location>
        <begin position="1"/>
        <end position="35"/>
    </location>
</feature>
<protein>
    <submittedName>
        <fullName evidence="2">Aminoglycoside phosphotransferase</fullName>
    </submittedName>
</protein>
<dbReference type="Proteomes" id="UP000179627">
    <property type="component" value="Unassembled WGS sequence"/>
</dbReference>
<dbReference type="EMBL" id="MBLM01000102">
    <property type="protein sequence ID" value="OHV39539.1"/>
    <property type="molecule type" value="Genomic_DNA"/>
</dbReference>
<name>A0A1S1R166_9ACTN</name>
<comment type="caution">
    <text evidence="2">The sequence shown here is derived from an EMBL/GenBank/DDBJ whole genome shotgun (WGS) entry which is preliminary data.</text>
</comment>
<keyword evidence="3" id="KW-1185">Reference proteome</keyword>
<dbReference type="SUPFAM" id="SSF56112">
    <property type="entry name" value="Protein kinase-like (PK-like)"/>
    <property type="match status" value="1"/>
</dbReference>
<evidence type="ECO:0000256" key="1">
    <source>
        <dbReference type="SAM" id="MobiDB-lite"/>
    </source>
</evidence>
<dbReference type="Gene3D" id="3.90.1200.10">
    <property type="match status" value="1"/>
</dbReference>
<dbReference type="GO" id="GO:0016740">
    <property type="term" value="F:transferase activity"/>
    <property type="evidence" value="ECO:0007669"/>
    <property type="project" value="UniProtKB-KW"/>
</dbReference>